<feature type="chain" id="PRO_5024845576" description="Hydrophobic surface binding protein A-domain-containing protein" evidence="1">
    <location>
        <begin position="23"/>
        <end position="184"/>
    </location>
</feature>
<evidence type="ECO:0000313" key="2">
    <source>
        <dbReference type="EMBL" id="KAE8380905.1"/>
    </source>
</evidence>
<evidence type="ECO:0000256" key="1">
    <source>
        <dbReference type="SAM" id="SignalP"/>
    </source>
</evidence>
<evidence type="ECO:0008006" key="4">
    <source>
        <dbReference type="Google" id="ProtNLM"/>
    </source>
</evidence>
<accession>A0A5N7BGK8</accession>
<dbReference type="EMBL" id="ML736176">
    <property type="protein sequence ID" value="KAE8380905.1"/>
    <property type="molecule type" value="Genomic_DNA"/>
</dbReference>
<protein>
    <recommendedName>
        <fullName evidence="4">Hydrophobic surface binding protein A-domain-containing protein</fullName>
    </recommendedName>
</protein>
<name>A0A5N7BGK8_9EURO</name>
<feature type="signal peptide" evidence="1">
    <location>
        <begin position="1"/>
        <end position="22"/>
    </location>
</feature>
<gene>
    <name evidence="2" type="ORF">BDV26DRAFT_115496</name>
</gene>
<sequence length="184" mass="19970">MYRPILFCFAFLLSTLLSLIHAHSVVPGTSLSNCQNLERLNRTLHHVSPILDRLTRISADNGQAVAPALNRTGGTTHTKGLGDKLQQIHSAGVMLKQSKDKVSSRLMTCQEPNVGTNDVLQSIQRDDEEKCTLDEVLEELLDEVADALECLLSVTFPLLGGVLDLVSNILSGIVNLASDLLDLA</sequence>
<dbReference type="Proteomes" id="UP000326198">
    <property type="component" value="Unassembled WGS sequence"/>
</dbReference>
<keyword evidence="3" id="KW-1185">Reference proteome</keyword>
<reference evidence="2 3" key="1">
    <citation type="submission" date="2019-04" db="EMBL/GenBank/DDBJ databases">
        <title>Friends and foes A comparative genomics studyof 23 Aspergillus species from section Flavi.</title>
        <authorList>
            <consortium name="DOE Joint Genome Institute"/>
            <person name="Kjaerbolling I."/>
            <person name="Vesth T."/>
            <person name="Frisvad J.C."/>
            <person name="Nybo J.L."/>
            <person name="Theobald S."/>
            <person name="Kildgaard S."/>
            <person name="Isbrandt T."/>
            <person name="Kuo A."/>
            <person name="Sato A."/>
            <person name="Lyhne E.K."/>
            <person name="Kogle M.E."/>
            <person name="Wiebenga A."/>
            <person name="Kun R.S."/>
            <person name="Lubbers R.J."/>
            <person name="Makela M.R."/>
            <person name="Barry K."/>
            <person name="Chovatia M."/>
            <person name="Clum A."/>
            <person name="Daum C."/>
            <person name="Haridas S."/>
            <person name="He G."/>
            <person name="LaButti K."/>
            <person name="Lipzen A."/>
            <person name="Mondo S."/>
            <person name="Riley R."/>
            <person name="Salamov A."/>
            <person name="Simmons B.A."/>
            <person name="Magnuson J.K."/>
            <person name="Henrissat B."/>
            <person name="Mortensen U.H."/>
            <person name="Larsen T.O."/>
            <person name="Devries R.P."/>
            <person name="Grigoriev I.V."/>
            <person name="Machida M."/>
            <person name="Baker S.E."/>
            <person name="Andersen M.R."/>
        </authorList>
    </citation>
    <scope>NUCLEOTIDE SEQUENCE [LARGE SCALE GENOMIC DNA]</scope>
    <source>
        <strain evidence="2 3">IBT 29228</strain>
    </source>
</reference>
<proteinExistence type="predicted"/>
<dbReference type="OrthoDB" id="4510104at2759"/>
<organism evidence="2 3">
    <name type="scientific">Aspergillus bertholletiae</name>
    <dbReference type="NCBI Taxonomy" id="1226010"/>
    <lineage>
        <taxon>Eukaryota</taxon>
        <taxon>Fungi</taxon>
        <taxon>Dikarya</taxon>
        <taxon>Ascomycota</taxon>
        <taxon>Pezizomycotina</taxon>
        <taxon>Eurotiomycetes</taxon>
        <taxon>Eurotiomycetidae</taxon>
        <taxon>Eurotiales</taxon>
        <taxon>Aspergillaceae</taxon>
        <taxon>Aspergillus</taxon>
        <taxon>Aspergillus subgen. Circumdati</taxon>
    </lineage>
</organism>
<keyword evidence="1" id="KW-0732">Signal</keyword>
<evidence type="ECO:0000313" key="3">
    <source>
        <dbReference type="Proteomes" id="UP000326198"/>
    </source>
</evidence>
<dbReference type="AlphaFoldDB" id="A0A5N7BGK8"/>